<dbReference type="EMBL" id="FNPK01000032">
    <property type="protein sequence ID" value="SDY80541.1"/>
    <property type="molecule type" value="Genomic_DNA"/>
</dbReference>
<dbReference type="InterPro" id="IPR005053">
    <property type="entry name" value="MobA_MobL"/>
</dbReference>
<sequence>MAIYHFSVKPISRADGRSAVAAAAYRSAEKLDDARYGKIQDYTRKTGVELSKIYAPDNVAPSLLNRNELWNAVEKSENRKDACLAREFEIAFPSELNQHQREKMLDDLCNQLVTKYGVVVDAAIHAPDIKGGSDERNFHAHILFTTRSIDPSTGFFSSKKYRDFNKPLGSETTKAWREYFATLTNSHLERAGIESRVDHRSYKEQGLEFEPTVHEGPSVTQQRRKGLDTEITLKNDLIKNRNAEREKAPTLLKGLEQEIFTTENLKSRLEADLLEAEKQQRLEAERLEAEKLERDISRFYEMQQRYIDFTYSVLEQINEKEPKIEKIAKRREKIEKFVAKCPPNDSIILKEETAFKQKKGYVPDYYITKEAARQQINSINENFKKWLEDFAEKEDFLTTTSALKTLHDSLTSQGVELEIPKQKKLFGIAISSHIPPSAETLENELEGYYFKALGYSFEYDYKQAIRSDAQKKKDAEKERKAERERAAHLLRHQQKEHEYKAQAAAELEAYRSCEVDYGYRADCKYDALSSQVSLLSSLIISEVLKKRDISGYLAEKIELFERELKANYSKEYEEKVYGQIFEILAADKKLLKADLKNLNKINGFYEKLTNHVAEKKEIEQLKLERERKELEVSPTKQPEKEKMLKMTVAMTFQGEYKKN</sequence>
<evidence type="ECO:0000313" key="6">
    <source>
        <dbReference type="Proteomes" id="UP000199035"/>
    </source>
</evidence>
<keyword evidence="6" id="KW-1185">Reference proteome</keyword>
<dbReference type="NCBIfam" id="NF041496">
    <property type="entry name" value="MobQ"/>
    <property type="match status" value="1"/>
</dbReference>
<proteinExistence type="inferred from homology"/>
<protein>
    <submittedName>
        <fullName evidence="5">MobA/MobL family protein</fullName>
    </submittedName>
</protein>
<organism evidence="5 6">
    <name type="scientific">Acinetobacter kyonggiensis</name>
    <dbReference type="NCBI Taxonomy" id="595670"/>
    <lineage>
        <taxon>Bacteria</taxon>
        <taxon>Pseudomonadati</taxon>
        <taxon>Pseudomonadota</taxon>
        <taxon>Gammaproteobacteria</taxon>
        <taxon>Moraxellales</taxon>
        <taxon>Moraxellaceae</taxon>
        <taxon>Acinetobacter</taxon>
    </lineage>
</organism>
<dbReference type="Gene3D" id="3.30.930.30">
    <property type="match status" value="1"/>
</dbReference>
<keyword evidence="2" id="KW-0184">Conjugation</keyword>
<reference evidence="6" key="1">
    <citation type="submission" date="2016-10" db="EMBL/GenBank/DDBJ databases">
        <authorList>
            <person name="Varghese N."/>
            <person name="Submissions S."/>
        </authorList>
    </citation>
    <scope>NUCLEOTIDE SEQUENCE [LARGE SCALE GENOMIC DNA]</scope>
    <source>
        <strain evidence="6">ANC 5109</strain>
    </source>
</reference>
<feature type="coiled-coil region" evidence="3">
    <location>
        <begin position="465"/>
        <end position="492"/>
    </location>
</feature>
<dbReference type="AlphaFoldDB" id="A0A1H3MV32"/>
<dbReference type="STRING" id="595670.SAMN05421643_1324"/>
<accession>A0A1H3MV32</accession>
<dbReference type="RefSeq" id="WP_092692516.1">
    <property type="nucleotide sequence ID" value="NZ_FNPK01000032.1"/>
</dbReference>
<feature type="domain" description="MobA/MobL protein" evidence="4">
    <location>
        <begin position="17"/>
        <end position="225"/>
    </location>
</feature>
<gene>
    <name evidence="5" type="ORF">SAMN05421643_1324</name>
</gene>
<comment type="similarity">
    <text evidence="1">Belongs to the MobA/MobL family.</text>
</comment>
<evidence type="ECO:0000256" key="2">
    <source>
        <dbReference type="ARBA" id="ARBA00022971"/>
    </source>
</evidence>
<keyword evidence="3" id="KW-0175">Coiled coil</keyword>
<feature type="coiled-coil region" evidence="3">
    <location>
        <begin position="252"/>
        <end position="302"/>
    </location>
</feature>
<evidence type="ECO:0000256" key="1">
    <source>
        <dbReference type="ARBA" id="ARBA00010873"/>
    </source>
</evidence>
<dbReference type="Proteomes" id="UP000199035">
    <property type="component" value="Unassembled WGS sequence"/>
</dbReference>
<name>A0A1H3MV32_9GAMM</name>
<dbReference type="Pfam" id="PF03389">
    <property type="entry name" value="MobA_MobL"/>
    <property type="match status" value="1"/>
</dbReference>
<evidence type="ECO:0000256" key="3">
    <source>
        <dbReference type="SAM" id="Coils"/>
    </source>
</evidence>
<evidence type="ECO:0000259" key="4">
    <source>
        <dbReference type="Pfam" id="PF03389"/>
    </source>
</evidence>
<evidence type="ECO:0000313" key="5">
    <source>
        <dbReference type="EMBL" id="SDY80541.1"/>
    </source>
</evidence>